<dbReference type="InterPro" id="IPR024344">
    <property type="entry name" value="MDMPI_metal-binding"/>
</dbReference>
<dbReference type="InterPro" id="IPR036527">
    <property type="entry name" value="SCP2_sterol-bd_dom_sf"/>
</dbReference>
<dbReference type="Pfam" id="PF02036">
    <property type="entry name" value="SCP2"/>
    <property type="match status" value="1"/>
</dbReference>
<organism evidence="3 4">
    <name type="scientific">Nocardia panacis</name>
    <dbReference type="NCBI Taxonomy" id="2340916"/>
    <lineage>
        <taxon>Bacteria</taxon>
        <taxon>Bacillati</taxon>
        <taxon>Actinomycetota</taxon>
        <taxon>Actinomycetes</taxon>
        <taxon>Mycobacteriales</taxon>
        <taxon>Nocardiaceae</taxon>
        <taxon>Nocardia</taxon>
    </lineage>
</organism>
<dbReference type="InterPro" id="IPR034660">
    <property type="entry name" value="DinB/YfiT-like"/>
</dbReference>
<dbReference type="GO" id="GO:0046872">
    <property type="term" value="F:metal ion binding"/>
    <property type="evidence" value="ECO:0007669"/>
    <property type="project" value="InterPro"/>
</dbReference>
<comment type="caution">
    <text evidence="3">The sequence shown here is derived from an EMBL/GenBank/DDBJ whole genome shotgun (WGS) entry which is preliminary data.</text>
</comment>
<evidence type="ECO:0000313" key="4">
    <source>
        <dbReference type="Proteomes" id="UP000266677"/>
    </source>
</evidence>
<dbReference type="NCBIfam" id="TIGR03083">
    <property type="entry name" value="maleylpyruvate isomerase family mycothiol-dependent enzyme"/>
    <property type="match status" value="1"/>
</dbReference>
<gene>
    <name evidence="3" type="ORF">D5S18_26885</name>
</gene>
<sequence>MAEVISAGQWLAVRDALRDIGARFIALVRSVPPTLRATRHWTVADTVAHVTSIALWDAALLRTDPMPYPWNVLGDRIRITDVDTVDVLNAQTMRRFSERDITVLTDRLRDHIDDILRLGDELDPDSPIRWLGESHVPVAGLVAHLTNELQIHGRDIARASRAPWTLSHEYAAQFLDLFVVGVTRHGVGQLLYKPGPANTRRVAVDVRSEYTNPVTLVLDGGRVSIDEPGGPVDVRLRIEPADFNLMMFGRISKARAVCTGKVVIGGPHPWLLPTFLHTVRFPA</sequence>
<protein>
    <submittedName>
        <fullName evidence="3">Maleylpyruvate isomerase family mycothiol-dependent enzyme</fullName>
    </submittedName>
</protein>
<dbReference type="Pfam" id="PF11716">
    <property type="entry name" value="MDMPI_N"/>
    <property type="match status" value="1"/>
</dbReference>
<dbReference type="Proteomes" id="UP000266677">
    <property type="component" value="Unassembled WGS sequence"/>
</dbReference>
<dbReference type="SUPFAM" id="SSF55718">
    <property type="entry name" value="SCP-like"/>
    <property type="match status" value="1"/>
</dbReference>
<reference evidence="3 4" key="1">
    <citation type="submission" date="2018-09" db="EMBL/GenBank/DDBJ databases">
        <title>YIM PH21274 draft genome.</title>
        <authorList>
            <person name="Miao C."/>
        </authorList>
    </citation>
    <scope>NUCLEOTIDE SEQUENCE [LARGE SCALE GENOMIC DNA]</scope>
    <source>
        <strain evidence="3 4">YIM PH 21724</strain>
    </source>
</reference>
<name>A0A3A4JP93_9NOCA</name>
<accession>A0A3A4JP93</accession>
<dbReference type="SUPFAM" id="SSF109854">
    <property type="entry name" value="DinB/YfiT-like putative metalloenzymes"/>
    <property type="match status" value="1"/>
</dbReference>
<evidence type="ECO:0000259" key="1">
    <source>
        <dbReference type="Pfam" id="PF02036"/>
    </source>
</evidence>
<dbReference type="AlphaFoldDB" id="A0A3A4JP93"/>
<dbReference type="RefSeq" id="WP_120043875.1">
    <property type="nucleotide sequence ID" value="NZ_QZFU01000036.1"/>
</dbReference>
<keyword evidence="4" id="KW-1185">Reference proteome</keyword>
<evidence type="ECO:0000259" key="2">
    <source>
        <dbReference type="Pfam" id="PF11716"/>
    </source>
</evidence>
<proteinExistence type="predicted"/>
<keyword evidence="3" id="KW-0670">Pyruvate</keyword>
<keyword evidence="3" id="KW-0413">Isomerase</keyword>
<dbReference type="GO" id="GO:0016853">
    <property type="term" value="F:isomerase activity"/>
    <property type="evidence" value="ECO:0007669"/>
    <property type="project" value="UniProtKB-KW"/>
</dbReference>
<dbReference type="InterPro" id="IPR017517">
    <property type="entry name" value="Maleyloyr_isom"/>
</dbReference>
<feature type="domain" description="SCP2" evidence="1">
    <location>
        <begin position="198"/>
        <end position="266"/>
    </location>
</feature>
<dbReference type="InterPro" id="IPR003033">
    <property type="entry name" value="SCP2_sterol-bd_dom"/>
</dbReference>
<dbReference type="OrthoDB" id="3669840at2"/>
<feature type="domain" description="Mycothiol-dependent maleylpyruvate isomerase metal-binding" evidence="2">
    <location>
        <begin position="38"/>
        <end position="157"/>
    </location>
</feature>
<dbReference type="EMBL" id="QZFU01000036">
    <property type="protein sequence ID" value="RJO70818.1"/>
    <property type="molecule type" value="Genomic_DNA"/>
</dbReference>
<evidence type="ECO:0000313" key="3">
    <source>
        <dbReference type="EMBL" id="RJO70818.1"/>
    </source>
</evidence>